<dbReference type="SUPFAM" id="SSF51735">
    <property type="entry name" value="NAD(P)-binding Rossmann-fold domains"/>
    <property type="match status" value="1"/>
</dbReference>
<name>A0A1L1PFP2_HYDIT</name>
<dbReference type="Gene3D" id="3.40.50.720">
    <property type="entry name" value="NAD(P)-binding Rossmann-like Domain"/>
    <property type="match status" value="1"/>
</dbReference>
<dbReference type="SUPFAM" id="SSF48179">
    <property type="entry name" value="6-phosphogluconate dehydrogenase C-terminal domain-like"/>
    <property type="match status" value="1"/>
</dbReference>
<evidence type="ECO:0000313" key="7">
    <source>
        <dbReference type="Proteomes" id="UP000028878"/>
    </source>
</evidence>
<dbReference type="GO" id="GO:0016491">
    <property type="term" value="F:oxidoreductase activity"/>
    <property type="evidence" value="ECO:0007669"/>
    <property type="project" value="UniProtKB-KW"/>
</dbReference>
<evidence type="ECO:0000313" key="6">
    <source>
        <dbReference type="EMBL" id="CDN88798.1"/>
    </source>
</evidence>
<dbReference type="Pfam" id="PF03446">
    <property type="entry name" value="NAD_binding_2"/>
    <property type="match status" value="1"/>
</dbReference>
<dbReference type="GO" id="GO:0051287">
    <property type="term" value="F:NAD binding"/>
    <property type="evidence" value="ECO:0007669"/>
    <property type="project" value="InterPro"/>
</dbReference>
<dbReference type="InterPro" id="IPR036291">
    <property type="entry name" value="NAD(P)-bd_dom_sf"/>
</dbReference>
<dbReference type="PANTHER" id="PTHR43060:SF15">
    <property type="entry name" value="3-HYDROXYISOBUTYRATE DEHYDROGENASE-LIKE 1, MITOCHONDRIAL-RELATED"/>
    <property type="match status" value="1"/>
</dbReference>
<feature type="active site" evidence="3">
    <location>
        <position position="178"/>
    </location>
</feature>
<dbReference type="InterPro" id="IPR029154">
    <property type="entry name" value="HIBADH-like_NADP-bd"/>
</dbReference>
<organism evidence="6 7">
    <name type="scientific">Hydrogenophaga intermedia</name>
    <dbReference type="NCBI Taxonomy" id="65786"/>
    <lineage>
        <taxon>Bacteria</taxon>
        <taxon>Pseudomonadati</taxon>
        <taxon>Pseudomonadota</taxon>
        <taxon>Betaproteobacteria</taxon>
        <taxon>Burkholderiales</taxon>
        <taxon>Comamonadaceae</taxon>
        <taxon>Hydrogenophaga</taxon>
    </lineage>
</organism>
<evidence type="ECO:0000259" key="5">
    <source>
        <dbReference type="Pfam" id="PF14833"/>
    </source>
</evidence>
<evidence type="ECO:0000259" key="4">
    <source>
        <dbReference type="Pfam" id="PF03446"/>
    </source>
</evidence>
<dbReference type="Proteomes" id="UP000028878">
    <property type="component" value="Unassembled WGS sequence"/>
</dbReference>
<evidence type="ECO:0000256" key="1">
    <source>
        <dbReference type="ARBA" id="ARBA00023002"/>
    </source>
</evidence>
<proteinExistence type="predicted"/>
<dbReference type="AlphaFoldDB" id="A0A1L1PFP2"/>
<dbReference type="InterPro" id="IPR013328">
    <property type="entry name" value="6PGD_dom2"/>
</dbReference>
<evidence type="ECO:0000256" key="3">
    <source>
        <dbReference type="PIRSR" id="PIRSR000103-1"/>
    </source>
</evidence>
<accession>A0A1L1PFP2</accession>
<feature type="domain" description="3-hydroxyisobutyrate dehydrogenase-like NAD-binding" evidence="5">
    <location>
        <begin position="172"/>
        <end position="291"/>
    </location>
</feature>
<keyword evidence="1 6" id="KW-0560">Oxidoreductase</keyword>
<dbReference type="GO" id="GO:0050661">
    <property type="term" value="F:NADP binding"/>
    <property type="evidence" value="ECO:0007669"/>
    <property type="project" value="InterPro"/>
</dbReference>
<feature type="domain" description="6-phosphogluconate dehydrogenase NADP-binding" evidence="4">
    <location>
        <begin position="6"/>
        <end position="169"/>
    </location>
</feature>
<dbReference type="PIRSF" id="PIRSF000103">
    <property type="entry name" value="HIBADH"/>
    <property type="match status" value="1"/>
</dbReference>
<keyword evidence="2" id="KW-0520">NAD</keyword>
<sequence>MAVETTIGFGGTGLMGAAMVRRLLQAGHRVMVWNRTPEKAAPLVAEGAVLAADPAELAQHCETVILCLTDTRAVAQVAFGQNGLKGLNSQTGALRRVVDHSSISPTATREIAQRLKAETGADWVDAPVSGGIAGAANGALVVMAGGEPAAIDQASAAMRAYARAITRMGDSGAGQVAKLCNQTVVATTLCAIAEAVSLAQRSGIDAAALSTALAGGWADSVLLQTFVPRMTTPPEHSIGALATMLKDVDNVAEAMQVADVHAPVLRAVQERFRQGKSQGLGEADLSQIVRVAKPA</sequence>
<evidence type="ECO:0000256" key="2">
    <source>
        <dbReference type="ARBA" id="ARBA00023027"/>
    </source>
</evidence>
<dbReference type="InterPro" id="IPR006115">
    <property type="entry name" value="6PGDH_NADP-bd"/>
</dbReference>
<dbReference type="Gene3D" id="1.10.1040.10">
    <property type="entry name" value="N-(1-d-carboxylethyl)-l-norvaline Dehydrogenase, domain 2"/>
    <property type="match status" value="1"/>
</dbReference>
<protein>
    <submittedName>
        <fullName evidence="6">2-hydroxy-3-oxopropionate reductase</fullName>
        <ecNumber evidence="6">1.1.1.-</ecNumber>
    </submittedName>
</protein>
<dbReference type="RefSeq" id="WP_009519566.1">
    <property type="nucleotide sequence ID" value="NZ_CCAE010000029.1"/>
</dbReference>
<reference evidence="7" key="1">
    <citation type="submission" date="2014-11" db="EMBL/GenBank/DDBJ databases">
        <title>Draft genome sequence of Hydrogenophaga intermedia S1.</title>
        <authorList>
            <person name="Gan H.M."/>
            <person name="Chew T.H."/>
            <person name="Stolz A."/>
        </authorList>
    </citation>
    <scope>NUCLEOTIDE SEQUENCE [LARGE SCALE GENOMIC DNA]</scope>
    <source>
        <strain evidence="7">S1</strain>
    </source>
</reference>
<dbReference type="InterPro" id="IPR008927">
    <property type="entry name" value="6-PGluconate_DH-like_C_sf"/>
</dbReference>
<gene>
    <name evidence="6" type="ORF">BN948_03234</name>
</gene>
<dbReference type="PANTHER" id="PTHR43060">
    <property type="entry name" value="3-HYDROXYISOBUTYRATE DEHYDROGENASE-LIKE 1, MITOCHONDRIAL-RELATED"/>
    <property type="match status" value="1"/>
</dbReference>
<dbReference type="InterPro" id="IPR015815">
    <property type="entry name" value="HIBADH-related"/>
</dbReference>
<keyword evidence="7" id="KW-1185">Reference proteome</keyword>
<dbReference type="EMBL" id="CCAE010000029">
    <property type="protein sequence ID" value="CDN88798.1"/>
    <property type="molecule type" value="Genomic_DNA"/>
</dbReference>
<dbReference type="Pfam" id="PF14833">
    <property type="entry name" value="NAD_binding_11"/>
    <property type="match status" value="1"/>
</dbReference>
<dbReference type="EC" id="1.1.1.-" evidence="6"/>